<evidence type="ECO:0000313" key="2">
    <source>
        <dbReference type="EMBL" id="UJF34286.1"/>
    </source>
</evidence>
<accession>A0ABY3SJZ5</accession>
<sequence>MKGTYIKWIFILMLSAFILAISPWYSHAADDGITIIKQSPGVVGNVRGTFEVRVLVYYNYPITRVTAQLDSISEDLVSVDSETWQAQMDISSLGKGIKNGTITATDNQGHIATIPLRVNYDDPPTLAVQQPDSSSITTGDVHVQMTCSDDSTLGCQKVTLEANGKQIMSDVNTLDTVISLSEYDGKLVTLKFTGYDSAGQRIEEKRNVYVDSNSSRLTLLSSYPNARLLDFDSDRVLLLQNNNFEIRDLHSCHLIASIPNSLNSLIKEGRLTANGAIIKDSDGSDYGEHIYEWIDEQFNLVLNTDKYTEINNVTKIKGNYLLYIKDGLVLRNLLTRNEKQISQSKKMIELLQDGTAIYEEDGVIKQYKEDMGASLLLTPLPDYQLIGSDGTTSVFLKELPRNESSINSQYSILLHNDDGDRELGITELSQSLIYPAPNEILVNNCILHTKSAEYCSVNVPS</sequence>
<proteinExistence type="predicted"/>
<evidence type="ECO:0000256" key="1">
    <source>
        <dbReference type="SAM" id="SignalP"/>
    </source>
</evidence>
<reference evidence="2 3" key="1">
    <citation type="journal article" date="2024" name="Int. J. Syst. Evol. Microbiol.">
        <title>Paenibacillus hexagrammi sp. nov., a novel bacterium isolated from the gut content of Hexagrammos agrammus.</title>
        <authorList>
            <person name="Jung H.K."/>
            <person name="Kim D.G."/>
            <person name="Zin H."/>
            <person name="Park J."/>
            <person name="Jung H."/>
            <person name="Kim Y.O."/>
            <person name="Kong H.J."/>
            <person name="Kim J.W."/>
            <person name="Kim Y.S."/>
        </authorList>
    </citation>
    <scope>NUCLEOTIDE SEQUENCE [LARGE SCALE GENOMIC DNA]</scope>
    <source>
        <strain evidence="2 3">YPD9-1</strain>
    </source>
</reference>
<keyword evidence="1" id="KW-0732">Signal</keyword>
<feature type="signal peptide" evidence="1">
    <location>
        <begin position="1"/>
        <end position="28"/>
    </location>
</feature>
<protein>
    <submittedName>
        <fullName evidence="2">Uncharacterized protein</fullName>
    </submittedName>
</protein>
<dbReference type="RefSeq" id="WP_235120852.1">
    <property type="nucleotide sequence ID" value="NZ_CP090978.1"/>
</dbReference>
<evidence type="ECO:0000313" key="3">
    <source>
        <dbReference type="Proteomes" id="UP001649230"/>
    </source>
</evidence>
<dbReference type="Proteomes" id="UP001649230">
    <property type="component" value="Chromosome"/>
</dbReference>
<organism evidence="2 3">
    <name type="scientific">Paenibacillus hexagrammi</name>
    <dbReference type="NCBI Taxonomy" id="2908839"/>
    <lineage>
        <taxon>Bacteria</taxon>
        <taxon>Bacillati</taxon>
        <taxon>Bacillota</taxon>
        <taxon>Bacilli</taxon>
        <taxon>Bacillales</taxon>
        <taxon>Paenibacillaceae</taxon>
        <taxon>Paenibacillus</taxon>
    </lineage>
</organism>
<dbReference type="EMBL" id="CP090978">
    <property type="protein sequence ID" value="UJF34286.1"/>
    <property type="molecule type" value="Genomic_DNA"/>
</dbReference>
<gene>
    <name evidence="2" type="ORF">L0M14_03475</name>
</gene>
<keyword evidence="3" id="KW-1185">Reference proteome</keyword>
<feature type="chain" id="PRO_5046171482" evidence="1">
    <location>
        <begin position="29"/>
        <end position="461"/>
    </location>
</feature>
<name>A0ABY3SJZ5_9BACL</name>